<feature type="signal peptide" evidence="4">
    <location>
        <begin position="1"/>
        <end position="20"/>
    </location>
</feature>
<evidence type="ECO:0000256" key="3">
    <source>
        <dbReference type="ARBA" id="ARBA00022729"/>
    </source>
</evidence>
<evidence type="ECO:0000313" key="6">
    <source>
        <dbReference type="Ensembl" id="ENSPMGP00000011558.1"/>
    </source>
</evidence>
<dbReference type="Pfam" id="PF00386">
    <property type="entry name" value="C1q"/>
    <property type="match status" value="1"/>
</dbReference>
<evidence type="ECO:0000256" key="1">
    <source>
        <dbReference type="ARBA" id="ARBA00004613"/>
    </source>
</evidence>
<evidence type="ECO:0000259" key="5">
    <source>
        <dbReference type="PROSITE" id="PS50871"/>
    </source>
</evidence>
<evidence type="ECO:0000256" key="2">
    <source>
        <dbReference type="ARBA" id="ARBA00022525"/>
    </source>
</evidence>
<dbReference type="STRING" id="409849.ENSPMGP00000011558"/>
<dbReference type="InterPro" id="IPR050822">
    <property type="entry name" value="Cerebellin_Synaptic_Org"/>
</dbReference>
<protein>
    <recommendedName>
        <fullName evidence="5">C1q domain-containing protein</fullName>
    </recommendedName>
</protein>
<evidence type="ECO:0000313" key="7">
    <source>
        <dbReference type="Proteomes" id="UP000261520"/>
    </source>
</evidence>
<reference evidence="6" key="2">
    <citation type="submission" date="2025-09" db="UniProtKB">
        <authorList>
            <consortium name="Ensembl"/>
        </authorList>
    </citation>
    <scope>IDENTIFICATION</scope>
</reference>
<feature type="chain" id="PRO_5017197537" description="C1q domain-containing protein" evidence="4">
    <location>
        <begin position="21"/>
        <end position="225"/>
    </location>
</feature>
<accession>A0A3B4A3E5</accession>
<dbReference type="PANTHER" id="PTHR22923">
    <property type="entry name" value="CEREBELLIN-RELATED"/>
    <property type="match status" value="1"/>
</dbReference>
<dbReference type="InterPro" id="IPR008983">
    <property type="entry name" value="Tumour_necrosis_fac-like_dom"/>
</dbReference>
<dbReference type="AlphaFoldDB" id="A0A3B4A3E5"/>
<name>A0A3B4A3E5_9GOBI</name>
<keyword evidence="7" id="KW-1185">Reference proteome</keyword>
<sequence>MGNTGLFLLLLIRSLLSAEGTSTSETTSKSLQQMCDINAEVRRMSAELAEQRVKTEQQQAQSQATDEKKCLFYTKCFLSVPVGKVAFSSALLDSGEKALGPFNVDTTIVYKYVVSNFGNVYNPQTGIFTAPVRGVYHFLIFALSMGGIPADVYLKKNGHGVFMAHEDQPSGHGTASNAVTLLLEAGDVVYVTLPATRRLKDNMNHHNTFSGHLLFTMEQSTCLCS</sequence>
<dbReference type="GO" id="GO:0005576">
    <property type="term" value="C:extracellular region"/>
    <property type="evidence" value="ECO:0007669"/>
    <property type="project" value="UniProtKB-SubCell"/>
</dbReference>
<proteinExistence type="predicted"/>
<dbReference type="PANTHER" id="PTHR22923:SF102">
    <property type="entry name" value="CEREBELLIN 13-RELATED"/>
    <property type="match status" value="1"/>
</dbReference>
<organism evidence="6 7">
    <name type="scientific">Periophthalmus magnuspinnatus</name>
    <dbReference type="NCBI Taxonomy" id="409849"/>
    <lineage>
        <taxon>Eukaryota</taxon>
        <taxon>Metazoa</taxon>
        <taxon>Chordata</taxon>
        <taxon>Craniata</taxon>
        <taxon>Vertebrata</taxon>
        <taxon>Euteleostomi</taxon>
        <taxon>Actinopterygii</taxon>
        <taxon>Neopterygii</taxon>
        <taxon>Teleostei</taxon>
        <taxon>Neoteleostei</taxon>
        <taxon>Acanthomorphata</taxon>
        <taxon>Gobiaria</taxon>
        <taxon>Gobiiformes</taxon>
        <taxon>Gobioidei</taxon>
        <taxon>Gobiidae</taxon>
        <taxon>Oxudercinae</taxon>
        <taxon>Periophthalmus</taxon>
    </lineage>
</organism>
<dbReference type="PROSITE" id="PS50871">
    <property type="entry name" value="C1Q"/>
    <property type="match status" value="1"/>
</dbReference>
<dbReference type="SUPFAM" id="SSF49842">
    <property type="entry name" value="TNF-like"/>
    <property type="match status" value="1"/>
</dbReference>
<evidence type="ECO:0000256" key="4">
    <source>
        <dbReference type="SAM" id="SignalP"/>
    </source>
</evidence>
<dbReference type="Gene3D" id="2.60.120.40">
    <property type="match status" value="1"/>
</dbReference>
<feature type="domain" description="C1q" evidence="5">
    <location>
        <begin position="80"/>
        <end position="220"/>
    </location>
</feature>
<dbReference type="SMART" id="SM00110">
    <property type="entry name" value="C1Q"/>
    <property type="match status" value="1"/>
</dbReference>
<reference evidence="6" key="1">
    <citation type="submission" date="2025-08" db="UniProtKB">
        <authorList>
            <consortium name="Ensembl"/>
        </authorList>
    </citation>
    <scope>IDENTIFICATION</scope>
</reference>
<comment type="subcellular location">
    <subcellularLocation>
        <location evidence="1">Secreted</location>
    </subcellularLocation>
</comment>
<keyword evidence="2" id="KW-0964">Secreted</keyword>
<dbReference type="InterPro" id="IPR001073">
    <property type="entry name" value="C1q_dom"/>
</dbReference>
<dbReference type="PRINTS" id="PR00007">
    <property type="entry name" value="COMPLEMNTC1Q"/>
</dbReference>
<keyword evidence="3 4" id="KW-0732">Signal</keyword>
<dbReference type="Proteomes" id="UP000261520">
    <property type="component" value="Unplaced"/>
</dbReference>
<dbReference type="Ensembl" id="ENSPMGT00000012341.1">
    <property type="protein sequence ID" value="ENSPMGP00000011558.1"/>
    <property type="gene ID" value="ENSPMGG00000009576.1"/>
</dbReference>